<dbReference type="AlphaFoldDB" id="A0A7X2XEX4"/>
<protein>
    <submittedName>
        <fullName evidence="4">Glycosyltransferase</fullName>
    </submittedName>
</protein>
<dbReference type="InterPro" id="IPR029044">
    <property type="entry name" value="Nucleotide-diphossugar_trans"/>
</dbReference>
<dbReference type="GO" id="GO:0016757">
    <property type="term" value="F:glycosyltransferase activity"/>
    <property type="evidence" value="ECO:0007669"/>
    <property type="project" value="UniProtKB-KW"/>
</dbReference>
<sequence length="341" mass="40410">MNVDNKEIKENNDLISVIVPVYNVESYLRKCLDSIVGQTYKKLEIILVDDGSTDGSGSICDEYAKEDHRIKVIHKDNDGVSSARNIGIDNVEGKYILFVDADDIVNERYVEILYIELLKHKVDIVFCGIKSIYVKSGEETIIGVKKEFQGNINKDFIKFYRKNLFLITAGPCAKIYKANIIKSNNLKFDESYNNVEDYLFNLQYYSFIKPFYVSLEVLYYYYHYGRGSAVEIFSEKRWSDEFRALSFLKQWLEDRKVAGRYFIMTTRIVAIVRMFFEDKTNRSIGEKYYEYKELCKKVQKYIDYDYEDECKVKHYFILMTIKNKWYLPSFTYYYIKSLGKE</sequence>
<dbReference type="Proteomes" id="UP000484547">
    <property type="component" value="Unassembled WGS sequence"/>
</dbReference>
<dbReference type="Gene3D" id="3.90.550.10">
    <property type="entry name" value="Spore Coat Polysaccharide Biosynthesis Protein SpsA, Chain A"/>
    <property type="match status" value="1"/>
</dbReference>
<dbReference type="Pfam" id="PF00535">
    <property type="entry name" value="Glycos_transf_2"/>
    <property type="match status" value="1"/>
</dbReference>
<dbReference type="OrthoDB" id="9807674at2"/>
<evidence type="ECO:0000259" key="3">
    <source>
        <dbReference type="Pfam" id="PF00535"/>
    </source>
</evidence>
<comment type="caution">
    <text evidence="4">The sequence shown here is derived from an EMBL/GenBank/DDBJ whole genome shotgun (WGS) entry which is preliminary data.</text>
</comment>
<dbReference type="RefSeq" id="WP_154338760.1">
    <property type="nucleotide sequence ID" value="NZ_WNBH01000001.1"/>
</dbReference>
<dbReference type="InterPro" id="IPR001173">
    <property type="entry name" value="Glyco_trans_2-like"/>
</dbReference>
<evidence type="ECO:0000313" key="4">
    <source>
        <dbReference type="EMBL" id="MTT75195.1"/>
    </source>
</evidence>
<evidence type="ECO:0000256" key="1">
    <source>
        <dbReference type="ARBA" id="ARBA00022676"/>
    </source>
</evidence>
<dbReference type="EMBL" id="WNBM01000001">
    <property type="protein sequence ID" value="MTT75195.1"/>
    <property type="molecule type" value="Genomic_DNA"/>
</dbReference>
<feature type="domain" description="Glycosyltransferase 2-like" evidence="3">
    <location>
        <begin position="16"/>
        <end position="156"/>
    </location>
</feature>
<keyword evidence="2 4" id="KW-0808">Transferase</keyword>
<accession>A0A7X2XEX4</accession>
<evidence type="ECO:0000256" key="2">
    <source>
        <dbReference type="ARBA" id="ARBA00022679"/>
    </source>
</evidence>
<name>A0A7X2XEX4_9FIRM</name>
<keyword evidence="1" id="KW-0328">Glycosyltransferase</keyword>
<proteinExistence type="predicted"/>
<organism evidence="4 5">
    <name type="scientific">Phascolarctobacterium faecium</name>
    <dbReference type="NCBI Taxonomy" id="33025"/>
    <lineage>
        <taxon>Bacteria</taxon>
        <taxon>Bacillati</taxon>
        <taxon>Bacillota</taxon>
        <taxon>Negativicutes</taxon>
        <taxon>Acidaminococcales</taxon>
        <taxon>Acidaminococcaceae</taxon>
        <taxon>Phascolarctobacterium</taxon>
    </lineage>
</organism>
<dbReference type="CDD" id="cd00761">
    <property type="entry name" value="Glyco_tranf_GTA_type"/>
    <property type="match status" value="1"/>
</dbReference>
<dbReference type="SUPFAM" id="SSF53448">
    <property type="entry name" value="Nucleotide-diphospho-sugar transferases"/>
    <property type="match status" value="1"/>
</dbReference>
<dbReference type="PANTHER" id="PTHR22916">
    <property type="entry name" value="GLYCOSYLTRANSFERASE"/>
    <property type="match status" value="1"/>
</dbReference>
<dbReference type="PANTHER" id="PTHR22916:SF51">
    <property type="entry name" value="GLYCOSYLTRANSFERASE EPSH-RELATED"/>
    <property type="match status" value="1"/>
</dbReference>
<reference evidence="4 5" key="1">
    <citation type="journal article" date="2019" name="Nat. Med.">
        <title>A library of human gut bacterial isolates paired with longitudinal multiomics data enables mechanistic microbiome research.</title>
        <authorList>
            <person name="Poyet M."/>
            <person name="Groussin M."/>
            <person name="Gibbons S.M."/>
            <person name="Avila-Pacheco J."/>
            <person name="Jiang X."/>
            <person name="Kearney S.M."/>
            <person name="Perrotta A.R."/>
            <person name="Berdy B."/>
            <person name="Zhao S."/>
            <person name="Lieberman T.D."/>
            <person name="Swanson P.K."/>
            <person name="Smith M."/>
            <person name="Roesemann S."/>
            <person name="Alexander J.E."/>
            <person name="Rich S.A."/>
            <person name="Livny J."/>
            <person name="Vlamakis H."/>
            <person name="Clish C."/>
            <person name="Bullock K."/>
            <person name="Deik A."/>
            <person name="Scott J."/>
            <person name="Pierce K.A."/>
            <person name="Xavier R.J."/>
            <person name="Alm E.J."/>
        </authorList>
    </citation>
    <scope>NUCLEOTIDE SEQUENCE [LARGE SCALE GENOMIC DNA]</scope>
    <source>
        <strain evidence="4 5">BIOML-A13</strain>
    </source>
</reference>
<evidence type="ECO:0000313" key="5">
    <source>
        <dbReference type="Proteomes" id="UP000484547"/>
    </source>
</evidence>
<gene>
    <name evidence="4" type="ORF">GMD11_02790</name>
</gene>